<evidence type="ECO:0000256" key="1">
    <source>
        <dbReference type="SAM" id="SignalP"/>
    </source>
</evidence>
<name>A0A4Q0Y3X9_9BACT</name>
<protein>
    <submittedName>
        <fullName evidence="2">Uncharacterized protein</fullName>
    </submittedName>
</protein>
<evidence type="ECO:0000313" key="3">
    <source>
        <dbReference type="Proteomes" id="UP000290191"/>
    </source>
</evidence>
<sequence length="220" mass="25881">MKKIFMAVFLANFLFAGVGYKVTNFDISGIKLGMTQNEVLEVIKKRYKARDTSSFKWGEKQIEPYYSIQEYKRSKFDKGTKVHVTLKQATIKIVLGISNPSQKEYYVEDIVYSSVQNKTNEKKFYNAAMEKYGKPSSIDHSLHDKYIWCEKPYPSSKKTYSGYKCSEKANKNNEFSMLEVFNQPYLELNRTFLKLYNPIPYHERELKEKEAKNLKQKPTF</sequence>
<dbReference type="RefSeq" id="WP_129081877.1">
    <property type="nucleotide sequence ID" value="NZ_CP041070.1"/>
</dbReference>
<organism evidence="2 3">
    <name type="scientific">Halarcobacter anaerophilus</name>
    <dbReference type="NCBI Taxonomy" id="877500"/>
    <lineage>
        <taxon>Bacteria</taxon>
        <taxon>Pseudomonadati</taxon>
        <taxon>Campylobacterota</taxon>
        <taxon>Epsilonproteobacteria</taxon>
        <taxon>Campylobacterales</taxon>
        <taxon>Arcobacteraceae</taxon>
        <taxon>Halarcobacter</taxon>
    </lineage>
</organism>
<dbReference type="AlphaFoldDB" id="A0A4Q0Y3X9"/>
<proteinExistence type="predicted"/>
<keyword evidence="3" id="KW-1185">Reference proteome</keyword>
<reference evidence="2 3" key="1">
    <citation type="submission" date="2017-10" db="EMBL/GenBank/DDBJ databases">
        <title>Genomics of the genus Arcobacter.</title>
        <authorList>
            <person name="Perez-Cataluna A."/>
            <person name="Figueras M.J."/>
        </authorList>
    </citation>
    <scope>NUCLEOTIDE SEQUENCE [LARGE SCALE GENOMIC DNA]</scope>
    <source>
        <strain evidence="2 3">DSM 24636</strain>
    </source>
</reference>
<evidence type="ECO:0000313" key="2">
    <source>
        <dbReference type="EMBL" id="RXJ63379.1"/>
    </source>
</evidence>
<dbReference type="Proteomes" id="UP000290191">
    <property type="component" value="Unassembled WGS sequence"/>
</dbReference>
<keyword evidence="1" id="KW-0732">Signal</keyword>
<comment type="caution">
    <text evidence="2">The sequence shown here is derived from an EMBL/GenBank/DDBJ whole genome shotgun (WGS) entry which is preliminary data.</text>
</comment>
<dbReference type="EMBL" id="PDKO01000004">
    <property type="protein sequence ID" value="RXJ63379.1"/>
    <property type="molecule type" value="Genomic_DNA"/>
</dbReference>
<feature type="signal peptide" evidence="1">
    <location>
        <begin position="1"/>
        <end position="16"/>
    </location>
</feature>
<accession>A0A4Q0Y3X9</accession>
<feature type="chain" id="PRO_5020671240" evidence="1">
    <location>
        <begin position="17"/>
        <end position="220"/>
    </location>
</feature>
<gene>
    <name evidence="2" type="ORF">CRV06_06805</name>
</gene>